<keyword evidence="4 9" id="KW-0507">mRNA processing</keyword>
<feature type="binding site" evidence="9">
    <location>
        <position position="114"/>
    </location>
    <ligand>
        <name>Mg(2+)</name>
        <dbReference type="ChEBI" id="CHEBI:18420"/>
    </ligand>
</feature>
<dbReference type="InterPro" id="IPR011907">
    <property type="entry name" value="RNase_III"/>
</dbReference>
<dbReference type="Pfam" id="PF14622">
    <property type="entry name" value="Ribonucleas_3_3"/>
    <property type="match status" value="1"/>
</dbReference>
<dbReference type="PANTHER" id="PTHR11207:SF0">
    <property type="entry name" value="RIBONUCLEASE 3"/>
    <property type="match status" value="1"/>
</dbReference>
<dbReference type="PROSITE" id="PS50142">
    <property type="entry name" value="RNASE_3_2"/>
    <property type="match status" value="1"/>
</dbReference>
<dbReference type="OrthoDB" id="9805026at2"/>
<keyword evidence="8 9" id="KW-0694">RNA-binding</keyword>
<dbReference type="GO" id="GO:0006397">
    <property type="term" value="P:mRNA processing"/>
    <property type="evidence" value="ECO:0007669"/>
    <property type="project" value="UniProtKB-UniRule"/>
</dbReference>
<feature type="region of interest" description="Disordered" evidence="10">
    <location>
        <begin position="198"/>
        <end position="228"/>
    </location>
</feature>
<dbReference type="GO" id="GO:0008033">
    <property type="term" value="P:tRNA processing"/>
    <property type="evidence" value="ECO:0007669"/>
    <property type="project" value="UniProtKB-KW"/>
</dbReference>
<evidence type="ECO:0000256" key="1">
    <source>
        <dbReference type="ARBA" id="ARBA00000109"/>
    </source>
</evidence>
<dbReference type="GO" id="GO:0006364">
    <property type="term" value="P:rRNA processing"/>
    <property type="evidence" value="ECO:0007669"/>
    <property type="project" value="UniProtKB-UniRule"/>
</dbReference>
<dbReference type="EMBL" id="CP016779">
    <property type="protein sequence ID" value="ASY24020.1"/>
    <property type="molecule type" value="Genomic_DNA"/>
</dbReference>
<comment type="cofactor">
    <cofactor evidence="9">
        <name>Mg(2+)</name>
        <dbReference type="ChEBI" id="CHEBI:18420"/>
    </cofactor>
</comment>
<feature type="active site" evidence="9">
    <location>
        <position position="45"/>
    </location>
</feature>
<keyword evidence="9" id="KW-0819">tRNA processing</keyword>
<dbReference type="SUPFAM" id="SSF69065">
    <property type="entry name" value="RNase III domain-like"/>
    <property type="match status" value="1"/>
</dbReference>
<feature type="domain" description="DRBM" evidence="11">
    <location>
        <begin position="155"/>
        <end position="223"/>
    </location>
</feature>
<comment type="function">
    <text evidence="9">Digests double-stranded RNA. Involved in the processing of primary rRNA transcript to yield the immediate precursors to the large and small rRNAs (23S and 16S). Processes some mRNAs, and tRNAs when they are encoded in the rRNA operon. Processes pre-crRNA and tracrRNA of type II CRISPR loci if present in the organism.</text>
</comment>
<dbReference type="CDD" id="cd00593">
    <property type="entry name" value="RIBOc"/>
    <property type="match status" value="1"/>
</dbReference>
<dbReference type="SMART" id="SM00358">
    <property type="entry name" value="DSRM"/>
    <property type="match status" value="1"/>
</dbReference>
<evidence type="ECO:0000256" key="4">
    <source>
        <dbReference type="ARBA" id="ARBA00022664"/>
    </source>
</evidence>
<evidence type="ECO:0000256" key="2">
    <source>
        <dbReference type="ARBA" id="ARBA00010183"/>
    </source>
</evidence>
<accession>A0A249L4J4</accession>
<keyword evidence="9" id="KW-0699">rRNA-binding</keyword>
<reference evidence="13 14" key="1">
    <citation type="submission" date="2016-07" db="EMBL/GenBank/DDBJ databases">
        <title>High microdiversification within the ubiquitous acI lineage of Actinobacteria.</title>
        <authorList>
            <person name="Neuenschwander S.M."/>
            <person name="Salcher M."/>
            <person name="Ghai R."/>
            <person name="Pernthaler J."/>
        </authorList>
    </citation>
    <scope>NUCLEOTIDE SEQUENCE [LARGE SCALE GENOMIC DNA]</scope>
    <source>
        <strain evidence="13">MMS-IIB-91</strain>
    </source>
</reference>
<feature type="domain" description="RNase III" evidence="12">
    <location>
        <begin position="2"/>
        <end position="128"/>
    </location>
</feature>
<dbReference type="GO" id="GO:0046872">
    <property type="term" value="F:metal ion binding"/>
    <property type="evidence" value="ECO:0007669"/>
    <property type="project" value="UniProtKB-KW"/>
</dbReference>
<dbReference type="GO" id="GO:0004525">
    <property type="term" value="F:ribonuclease III activity"/>
    <property type="evidence" value="ECO:0007669"/>
    <property type="project" value="UniProtKB-UniRule"/>
</dbReference>
<feature type="binding site" evidence="9">
    <location>
        <position position="41"/>
    </location>
    <ligand>
        <name>Mg(2+)</name>
        <dbReference type="ChEBI" id="CHEBI:18420"/>
    </ligand>
</feature>
<feature type="active site" evidence="9">
    <location>
        <position position="117"/>
    </location>
</feature>
<dbReference type="Proteomes" id="UP000217210">
    <property type="component" value="Chromosome"/>
</dbReference>
<dbReference type="GO" id="GO:0010468">
    <property type="term" value="P:regulation of gene expression"/>
    <property type="evidence" value="ECO:0007669"/>
    <property type="project" value="TreeGrafter"/>
</dbReference>
<dbReference type="KEGG" id="nab:B1sIIB91_03760"/>
<evidence type="ECO:0000256" key="10">
    <source>
        <dbReference type="SAM" id="MobiDB-lite"/>
    </source>
</evidence>
<keyword evidence="5 9" id="KW-0540">Nuclease</keyword>
<name>A0A249L4J4_9ACTN</name>
<feature type="binding site" evidence="9">
    <location>
        <position position="117"/>
    </location>
    <ligand>
        <name>Mg(2+)</name>
        <dbReference type="ChEBI" id="CHEBI:18420"/>
    </ligand>
</feature>
<dbReference type="NCBIfam" id="TIGR02191">
    <property type="entry name" value="RNaseIII"/>
    <property type="match status" value="1"/>
</dbReference>
<comment type="similarity">
    <text evidence="2">Belongs to the ribonuclease III family.</text>
</comment>
<comment type="catalytic activity">
    <reaction evidence="1 9">
        <text>Endonucleolytic cleavage to 5'-phosphomonoester.</text>
        <dbReference type="EC" id="3.1.26.3"/>
    </reaction>
</comment>
<organism evidence="13 14">
    <name type="scientific">Candidatus Nanopelagicus abundans</name>
    <dbReference type="NCBI Taxonomy" id="1884916"/>
    <lineage>
        <taxon>Bacteria</taxon>
        <taxon>Bacillati</taxon>
        <taxon>Actinomycetota</taxon>
        <taxon>Actinomycetes</taxon>
        <taxon>Candidatus Nanopelagicales</taxon>
        <taxon>Candidatus Nanopelagicaceae</taxon>
        <taxon>Candidatus Nanopelagicus</taxon>
    </lineage>
</organism>
<gene>
    <name evidence="9" type="primary">rnc</name>
    <name evidence="13" type="ORF">B1sIIB91_03760</name>
</gene>
<dbReference type="RefSeq" id="WP_095688282.1">
    <property type="nucleotide sequence ID" value="NZ_CP016779.1"/>
</dbReference>
<keyword evidence="3 9" id="KW-0698">rRNA processing</keyword>
<dbReference type="InterPro" id="IPR000999">
    <property type="entry name" value="RNase_III_dom"/>
</dbReference>
<dbReference type="InterPro" id="IPR014720">
    <property type="entry name" value="dsRBD_dom"/>
</dbReference>
<feature type="compositionally biased region" description="Basic and acidic residues" evidence="10">
    <location>
        <begin position="205"/>
        <end position="228"/>
    </location>
</feature>
<keyword evidence="9" id="KW-0460">Magnesium</keyword>
<dbReference type="PANTHER" id="PTHR11207">
    <property type="entry name" value="RIBONUCLEASE III"/>
    <property type="match status" value="1"/>
</dbReference>
<dbReference type="GO" id="GO:0005737">
    <property type="term" value="C:cytoplasm"/>
    <property type="evidence" value="ECO:0007669"/>
    <property type="project" value="UniProtKB-SubCell"/>
</dbReference>
<dbReference type="Gene3D" id="1.10.1520.10">
    <property type="entry name" value="Ribonuclease III domain"/>
    <property type="match status" value="1"/>
</dbReference>
<evidence type="ECO:0000259" key="11">
    <source>
        <dbReference type="PROSITE" id="PS50137"/>
    </source>
</evidence>
<dbReference type="Pfam" id="PF00035">
    <property type="entry name" value="dsrm"/>
    <property type="match status" value="1"/>
</dbReference>
<evidence type="ECO:0000256" key="3">
    <source>
        <dbReference type="ARBA" id="ARBA00022552"/>
    </source>
</evidence>
<dbReference type="Gene3D" id="3.30.160.20">
    <property type="match status" value="1"/>
</dbReference>
<dbReference type="SMART" id="SM00535">
    <property type="entry name" value="RIBOc"/>
    <property type="match status" value="1"/>
</dbReference>
<comment type="subunit">
    <text evidence="9">Homodimer.</text>
</comment>
<keyword evidence="7 9" id="KW-0378">Hydrolase</keyword>
<keyword evidence="6 9" id="KW-0255">Endonuclease</keyword>
<keyword evidence="9" id="KW-0963">Cytoplasm</keyword>
<evidence type="ECO:0000313" key="14">
    <source>
        <dbReference type="Proteomes" id="UP000217210"/>
    </source>
</evidence>
<dbReference type="InterPro" id="IPR036389">
    <property type="entry name" value="RNase_III_sf"/>
</dbReference>
<evidence type="ECO:0000259" key="12">
    <source>
        <dbReference type="PROSITE" id="PS50142"/>
    </source>
</evidence>
<dbReference type="CDD" id="cd10845">
    <property type="entry name" value="DSRM_RNAse_III_family"/>
    <property type="match status" value="1"/>
</dbReference>
<keyword evidence="14" id="KW-1185">Reference proteome</keyword>
<comment type="subcellular location">
    <subcellularLocation>
        <location evidence="9">Cytoplasm</location>
    </subcellularLocation>
</comment>
<evidence type="ECO:0000256" key="5">
    <source>
        <dbReference type="ARBA" id="ARBA00022722"/>
    </source>
</evidence>
<sequence length="228" mass="24746">MYSGLTEQLGISVKDKLLELALTHRSFSYEAGGIPTNERLEFLGDSVLGLVVTDELYKKFPDLDESRLSPLRSGVVNMRALAQIARDLKLGEYLRIGKGEEATNGRDKNSILADSLEALVGAIYLEHGYIRSSEVILKWIGSAIDSATAQGAGLDGKTALQELAASINMPSPEYEIVESGPDHDKSFVATVILNNERFPAGSGKSKREAEQAAARIAHEAISNRENKK</sequence>
<protein>
    <recommendedName>
        <fullName evidence="9">Ribonuclease 3</fullName>
        <ecNumber evidence="9">3.1.26.3</ecNumber>
    </recommendedName>
    <alternativeName>
        <fullName evidence="9">Ribonuclease III</fullName>
        <shortName evidence="9">RNase III</shortName>
    </alternativeName>
</protein>
<dbReference type="SUPFAM" id="SSF54768">
    <property type="entry name" value="dsRNA-binding domain-like"/>
    <property type="match status" value="1"/>
</dbReference>
<proteinExistence type="inferred from homology"/>
<dbReference type="PROSITE" id="PS50137">
    <property type="entry name" value="DS_RBD"/>
    <property type="match status" value="1"/>
</dbReference>
<dbReference type="PROSITE" id="PS00517">
    <property type="entry name" value="RNASE_3_1"/>
    <property type="match status" value="1"/>
</dbReference>
<evidence type="ECO:0000256" key="9">
    <source>
        <dbReference type="HAMAP-Rule" id="MF_00104"/>
    </source>
</evidence>
<keyword evidence="9" id="KW-0479">Metal-binding</keyword>
<evidence type="ECO:0000256" key="8">
    <source>
        <dbReference type="ARBA" id="ARBA00022884"/>
    </source>
</evidence>
<dbReference type="GO" id="GO:0019843">
    <property type="term" value="F:rRNA binding"/>
    <property type="evidence" value="ECO:0007669"/>
    <property type="project" value="UniProtKB-KW"/>
</dbReference>
<evidence type="ECO:0000256" key="7">
    <source>
        <dbReference type="ARBA" id="ARBA00022801"/>
    </source>
</evidence>
<evidence type="ECO:0000313" key="13">
    <source>
        <dbReference type="EMBL" id="ASY24020.1"/>
    </source>
</evidence>
<dbReference type="HAMAP" id="MF_00104">
    <property type="entry name" value="RNase_III"/>
    <property type="match status" value="1"/>
</dbReference>
<dbReference type="FunFam" id="1.10.1520.10:FF:000001">
    <property type="entry name" value="Ribonuclease 3"/>
    <property type="match status" value="1"/>
</dbReference>
<dbReference type="EC" id="3.1.26.3" evidence="9"/>
<dbReference type="GO" id="GO:0003725">
    <property type="term" value="F:double-stranded RNA binding"/>
    <property type="evidence" value="ECO:0007669"/>
    <property type="project" value="TreeGrafter"/>
</dbReference>
<dbReference type="AlphaFoldDB" id="A0A249L4J4"/>
<evidence type="ECO:0000256" key="6">
    <source>
        <dbReference type="ARBA" id="ARBA00022759"/>
    </source>
</evidence>